<proteinExistence type="predicted"/>
<name>M0B988_9EURY</name>
<reference evidence="1 2" key="1">
    <citation type="journal article" date="2014" name="PLoS Genet.">
        <title>Phylogenetically driven sequencing of extremely halophilic archaea reveals strategies for static and dynamic osmo-response.</title>
        <authorList>
            <person name="Becker E.A."/>
            <person name="Seitzer P.M."/>
            <person name="Tritt A."/>
            <person name="Larsen D."/>
            <person name="Krusor M."/>
            <person name="Yao A.I."/>
            <person name="Wu D."/>
            <person name="Madern D."/>
            <person name="Eisen J.A."/>
            <person name="Darling A.E."/>
            <person name="Facciotti M.T."/>
        </authorList>
    </citation>
    <scope>NUCLEOTIDE SEQUENCE [LARGE SCALE GENOMIC DNA]</scope>
    <source>
        <strain evidence="1 2">DSM 13077</strain>
    </source>
</reference>
<gene>
    <name evidence="1" type="ORF">C480_05021</name>
</gene>
<accession>M0B988</accession>
<protein>
    <recommendedName>
        <fullName evidence="3">Photosynthesis system II assembly factor Ycf48/Hcf136-like domain-containing protein</fullName>
    </recommendedName>
</protein>
<evidence type="ECO:0000313" key="2">
    <source>
        <dbReference type="Proteomes" id="UP000011591"/>
    </source>
</evidence>
<sequence length="327" mass="33570">MATGRDRIRRRTVLAAIGGAAVSVSASLAGCGETTAEWTPAAVPTDATLYDVGTTATGAVVVGEDGIVLTRDDESWSVALPNGPGETADTLRSLAVTNNGRAVWAAGDSGALGLYDVVADQAVDFSAPKEMTSSWTAVAVAGLAGEERITALNGSGELLHGQRDGTSVEWAEVIEPGTGSSVTDVDITPLSYVYAVDTDGGAFESRDGGDTWTRIGIDAAAVDFDAVAAVDSGAVSVAGGDGTVWSYNGVDWSRASLAETAITALVRNRYDALAIASSGDLFERDFDGWTTQTTLPAQNDPLAIALGTSRAPELVVGESGMVIERQY</sequence>
<dbReference type="Proteomes" id="UP000011591">
    <property type="component" value="Unassembled WGS sequence"/>
</dbReference>
<comment type="caution">
    <text evidence="1">The sequence shown here is derived from an EMBL/GenBank/DDBJ whole genome shotgun (WGS) entry which is preliminary data.</text>
</comment>
<dbReference type="AlphaFoldDB" id="M0B988"/>
<keyword evidence="2" id="KW-1185">Reference proteome</keyword>
<dbReference type="SUPFAM" id="SSF110296">
    <property type="entry name" value="Oligoxyloglucan reducing end-specific cellobiohydrolase"/>
    <property type="match status" value="1"/>
</dbReference>
<dbReference type="EMBL" id="AOIP01000015">
    <property type="protein sequence ID" value="ELZ07390.1"/>
    <property type="molecule type" value="Genomic_DNA"/>
</dbReference>
<dbReference type="PROSITE" id="PS51257">
    <property type="entry name" value="PROKAR_LIPOPROTEIN"/>
    <property type="match status" value="1"/>
</dbReference>
<evidence type="ECO:0000313" key="1">
    <source>
        <dbReference type="EMBL" id="ELZ07390.1"/>
    </source>
</evidence>
<dbReference type="OrthoDB" id="320255at2157"/>
<dbReference type="RefSeq" id="WP_006664522.1">
    <property type="nucleotide sequence ID" value="NZ_AOIP01000015.1"/>
</dbReference>
<evidence type="ECO:0008006" key="3">
    <source>
        <dbReference type="Google" id="ProtNLM"/>
    </source>
</evidence>
<organism evidence="1 2">
    <name type="scientific">Natrialba aegyptia DSM 13077</name>
    <dbReference type="NCBI Taxonomy" id="1227491"/>
    <lineage>
        <taxon>Archaea</taxon>
        <taxon>Methanobacteriati</taxon>
        <taxon>Methanobacteriota</taxon>
        <taxon>Stenosarchaea group</taxon>
        <taxon>Halobacteria</taxon>
        <taxon>Halobacteriales</taxon>
        <taxon>Natrialbaceae</taxon>
        <taxon>Natrialba</taxon>
    </lineage>
</organism>
<dbReference type="PATRIC" id="fig|1227491.4.peg.1028"/>